<accession>A0A6J4UNB2</accession>
<dbReference type="Gene3D" id="3.90.76.10">
    <property type="entry name" value="Dipeptide-binding Protein, Domain 1"/>
    <property type="match status" value="1"/>
</dbReference>
<dbReference type="SUPFAM" id="SSF53850">
    <property type="entry name" value="Periplasmic binding protein-like II"/>
    <property type="match status" value="1"/>
</dbReference>
<proteinExistence type="inferred from homology"/>
<dbReference type="PANTHER" id="PTHR30290">
    <property type="entry name" value="PERIPLASMIC BINDING COMPONENT OF ABC TRANSPORTER"/>
    <property type="match status" value="1"/>
</dbReference>
<dbReference type="GO" id="GO:0015833">
    <property type="term" value="P:peptide transport"/>
    <property type="evidence" value="ECO:0007669"/>
    <property type="project" value="TreeGrafter"/>
</dbReference>
<dbReference type="PIRSF" id="PIRSF002741">
    <property type="entry name" value="MppA"/>
    <property type="match status" value="1"/>
</dbReference>
<dbReference type="InterPro" id="IPR030678">
    <property type="entry name" value="Peptide/Ni-bd"/>
</dbReference>
<dbReference type="GO" id="GO:0030288">
    <property type="term" value="C:outer membrane-bounded periplasmic space"/>
    <property type="evidence" value="ECO:0007669"/>
    <property type="project" value="UniProtKB-ARBA"/>
</dbReference>
<keyword evidence="2" id="KW-0813">Transport</keyword>
<dbReference type="CDD" id="cd08513">
    <property type="entry name" value="PBP2_thermophilic_Hb8_like"/>
    <property type="match status" value="1"/>
</dbReference>
<dbReference type="AlphaFoldDB" id="A0A6J4UNB2"/>
<dbReference type="PANTHER" id="PTHR30290:SF9">
    <property type="entry name" value="OLIGOPEPTIDE-BINDING PROTEIN APPA"/>
    <property type="match status" value="1"/>
</dbReference>
<dbReference type="GO" id="GO:0043190">
    <property type="term" value="C:ATP-binding cassette (ABC) transporter complex"/>
    <property type="evidence" value="ECO:0007669"/>
    <property type="project" value="InterPro"/>
</dbReference>
<feature type="signal peptide" evidence="4">
    <location>
        <begin position="1"/>
        <end position="28"/>
    </location>
</feature>
<comment type="similarity">
    <text evidence="1">Belongs to the bacterial solute-binding protein 5 family.</text>
</comment>
<evidence type="ECO:0000256" key="4">
    <source>
        <dbReference type="SAM" id="SignalP"/>
    </source>
</evidence>
<evidence type="ECO:0000256" key="2">
    <source>
        <dbReference type="ARBA" id="ARBA00022448"/>
    </source>
</evidence>
<protein>
    <submittedName>
        <fullName evidence="6">ABC transporter, substrate-binding protein (Cluster 5, nickel/peptides/opines)</fullName>
    </submittedName>
</protein>
<reference evidence="6" key="1">
    <citation type="submission" date="2020-02" db="EMBL/GenBank/DDBJ databases">
        <authorList>
            <person name="Meier V. D."/>
        </authorList>
    </citation>
    <scope>NUCLEOTIDE SEQUENCE</scope>
    <source>
        <strain evidence="6">AVDCRST_MAG59</strain>
    </source>
</reference>
<dbReference type="InterPro" id="IPR039424">
    <property type="entry name" value="SBP_5"/>
</dbReference>
<gene>
    <name evidence="6" type="ORF">AVDCRST_MAG59-2100</name>
</gene>
<name>A0A6J4UNB2_9BACT</name>
<organism evidence="6">
    <name type="scientific">uncultured Thermomicrobiales bacterium</name>
    <dbReference type="NCBI Taxonomy" id="1645740"/>
    <lineage>
        <taxon>Bacteria</taxon>
        <taxon>Pseudomonadati</taxon>
        <taxon>Thermomicrobiota</taxon>
        <taxon>Thermomicrobia</taxon>
        <taxon>Thermomicrobiales</taxon>
        <taxon>environmental samples</taxon>
    </lineage>
</organism>
<evidence type="ECO:0000259" key="5">
    <source>
        <dbReference type="Pfam" id="PF00496"/>
    </source>
</evidence>
<evidence type="ECO:0000313" key="6">
    <source>
        <dbReference type="EMBL" id="CAA9555207.1"/>
    </source>
</evidence>
<dbReference type="Gene3D" id="3.40.190.10">
    <property type="entry name" value="Periplasmic binding protein-like II"/>
    <property type="match status" value="1"/>
</dbReference>
<dbReference type="InterPro" id="IPR000914">
    <property type="entry name" value="SBP_5_dom"/>
</dbReference>
<dbReference type="EMBL" id="CADCWF010000131">
    <property type="protein sequence ID" value="CAA9555207.1"/>
    <property type="molecule type" value="Genomic_DNA"/>
</dbReference>
<evidence type="ECO:0000256" key="1">
    <source>
        <dbReference type="ARBA" id="ARBA00005695"/>
    </source>
</evidence>
<dbReference type="GO" id="GO:1904680">
    <property type="term" value="F:peptide transmembrane transporter activity"/>
    <property type="evidence" value="ECO:0007669"/>
    <property type="project" value="TreeGrafter"/>
</dbReference>
<dbReference type="Gene3D" id="3.10.105.10">
    <property type="entry name" value="Dipeptide-binding Protein, Domain 3"/>
    <property type="match status" value="1"/>
</dbReference>
<sequence>MHGCRSRFLRWGAFILAASLLGPSVAGLAQDASPPSGETAASIGRDEFREQLRDYFGFEDPQARGGRVVIGEPAEIGTVNGLLANGYPTHFVTSFLFDKLVGISPIDGKPVPQLADSWEVGADGRTFTFRLNRSARWHDGADVTAEDVVFSFDVALGGELPTNRWSGLRGALASYRVVDADTVEMTATDRLATFLYEVPAFVPIVPRHVWEPVPPAAWQDDPGSTGEDPARVVGSGPFRFVAWQQFERVTLARNDAYYDAVPATDELVFRLLPNKDRAIEALRAGEVDAVEGVGPTAVEAETDAGTLRVDVFEVARMQYYAHNLDPARTPLFQDKRVRQALFVALDRPRIINTVLEASGELALGTQPRRSDAYAPKLVPETYAYDPERARALLAEAGWVDSNGDGTVDRDGREFRFEILANTEASGILKLLPELEQRWREIGVAVTPKLVGFQELQERIRRHDFDMFVGFQNWDSSGNQGMLFRCDAYPDGDNAMAYCNPEYDRLDDLQRREFDPERRLALLIQLSNLAWDDLPLGILRFLQSSAGYSTRLHNFRPDEFGRMRTFWSLQYVWVEP</sequence>
<keyword evidence="3 4" id="KW-0732">Signal</keyword>
<feature type="domain" description="Solute-binding protein family 5" evidence="5">
    <location>
        <begin position="109"/>
        <end position="475"/>
    </location>
</feature>
<dbReference type="Pfam" id="PF00496">
    <property type="entry name" value="SBP_bac_5"/>
    <property type="match status" value="1"/>
</dbReference>
<feature type="chain" id="PRO_5026848710" evidence="4">
    <location>
        <begin position="29"/>
        <end position="575"/>
    </location>
</feature>
<evidence type="ECO:0000256" key="3">
    <source>
        <dbReference type="ARBA" id="ARBA00022729"/>
    </source>
</evidence>